<dbReference type="GeneID" id="37060795"/>
<accession>A0A317WM48</accession>
<organism evidence="1 2">
    <name type="scientific">Aspergillus heteromorphus CBS 117.55</name>
    <dbReference type="NCBI Taxonomy" id="1448321"/>
    <lineage>
        <taxon>Eukaryota</taxon>
        <taxon>Fungi</taxon>
        <taxon>Dikarya</taxon>
        <taxon>Ascomycota</taxon>
        <taxon>Pezizomycotina</taxon>
        <taxon>Eurotiomycetes</taxon>
        <taxon>Eurotiomycetidae</taxon>
        <taxon>Eurotiales</taxon>
        <taxon>Aspergillaceae</taxon>
        <taxon>Aspergillus</taxon>
        <taxon>Aspergillus subgen. Circumdati</taxon>
    </lineage>
</organism>
<dbReference type="OrthoDB" id="5326346at2759"/>
<dbReference type="AlphaFoldDB" id="A0A317WM48"/>
<dbReference type="EMBL" id="MSFL01000006">
    <property type="protein sequence ID" value="PWY87544.1"/>
    <property type="molecule type" value="Genomic_DNA"/>
</dbReference>
<comment type="caution">
    <text evidence="1">The sequence shown here is derived from an EMBL/GenBank/DDBJ whole genome shotgun (WGS) entry which is preliminary data.</text>
</comment>
<reference evidence="1 2" key="1">
    <citation type="submission" date="2016-12" db="EMBL/GenBank/DDBJ databases">
        <title>The genomes of Aspergillus section Nigri reveals drivers in fungal speciation.</title>
        <authorList>
            <consortium name="DOE Joint Genome Institute"/>
            <person name="Vesth T.C."/>
            <person name="Nybo J."/>
            <person name="Theobald S."/>
            <person name="Brandl J."/>
            <person name="Frisvad J.C."/>
            <person name="Nielsen K.F."/>
            <person name="Lyhne E.K."/>
            <person name="Kogle M.E."/>
            <person name="Kuo A."/>
            <person name="Riley R."/>
            <person name="Clum A."/>
            <person name="Nolan M."/>
            <person name="Lipzen A."/>
            <person name="Salamov A."/>
            <person name="Henrissat B."/>
            <person name="Wiebenga A."/>
            <person name="De Vries R.P."/>
            <person name="Grigoriev I.V."/>
            <person name="Mortensen U.H."/>
            <person name="Andersen M.R."/>
            <person name="Baker S.E."/>
        </authorList>
    </citation>
    <scope>NUCLEOTIDE SEQUENCE [LARGE SCALE GENOMIC DNA]</scope>
    <source>
        <strain evidence="1 2">CBS 117.55</strain>
    </source>
</reference>
<evidence type="ECO:0000313" key="2">
    <source>
        <dbReference type="Proteomes" id="UP000247233"/>
    </source>
</evidence>
<dbReference type="RefSeq" id="XP_025401427.1">
    <property type="nucleotide sequence ID" value="XM_025538558.1"/>
</dbReference>
<dbReference type="Proteomes" id="UP000247233">
    <property type="component" value="Unassembled WGS sequence"/>
</dbReference>
<keyword evidence="2" id="KW-1185">Reference proteome</keyword>
<dbReference type="STRING" id="1448321.A0A317WM48"/>
<protein>
    <submittedName>
        <fullName evidence="1">Uncharacterized protein</fullName>
    </submittedName>
</protein>
<sequence>MDTLTHIIDPEGELIIILQCPACPFAARDEENADLKFAQSTPIAAAESKNPVSNLRGLPIPESIMSAVNKDRAESISELISTLYNAQETLLYCEQTCTFKCQSMMYRDLRRQIQVSGLVSTTPFIGLSYNGLVMAVRDLRFL</sequence>
<evidence type="ECO:0000313" key="1">
    <source>
        <dbReference type="EMBL" id="PWY87544.1"/>
    </source>
</evidence>
<proteinExistence type="predicted"/>
<gene>
    <name evidence="1" type="ORF">BO70DRAFT_196657</name>
</gene>
<name>A0A317WM48_9EURO</name>
<dbReference type="VEuPathDB" id="FungiDB:BO70DRAFT_196657"/>